<dbReference type="Proteomes" id="UP000033866">
    <property type="component" value="Unassembled WGS sequence"/>
</dbReference>
<protein>
    <submittedName>
        <fullName evidence="2">Uncharacterized protein</fullName>
    </submittedName>
</protein>
<name>A0A0G0B318_9BACT</name>
<keyword evidence="1" id="KW-0472">Membrane</keyword>
<keyword evidence="1" id="KW-0812">Transmembrane</keyword>
<evidence type="ECO:0000256" key="1">
    <source>
        <dbReference type="SAM" id="Phobius"/>
    </source>
</evidence>
<evidence type="ECO:0000313" key="3">
    <source>
        <dbReference type="Proteomes" id="UP000033866"/>
    </source>
</evidence>
<feature type="transmembrane region" description="Helical" evidence="1">
    <location>
        <begin position="12"/>
        <end position="31"/>
    </location>
</feature>
<evidence type="ECO:0000313" key="2">
    <source>
        <dbReference type="EMBL" id="KKP63778.1"/>
    </source>
</evidence>
<comment type="caution">
    <text evidence="2">The sequence shown here is derived from an EMBL/GenBank/DDBJ whole genome shotgun (WGS) entry which is preliminary data.</text>
</comment>
<dbReference type="AlphaFoldDB" id="A0A0G0B318"/>
<proteinExistence type="predicted"/>
<gene>
    <name evidence="2" type="ORF">UR61_C0065G0004</name>
</gene>
<reference evidence="2 3" key="1">
    <citation type="journal article" date="2015" name="Nature">
        <title>rRNA introns, odd ribosomes, and small enigmatic genomes across a large radiation of phyla.</title>
        <authorList>
            <person name="Brown C.T."/>
            <person name="Hug L.A."/>
            <person name="Thomas B.C."/>
            <person name="Sharon I."/>
            <person name="Castelle C.J."/>
            <person name="Singh A."/>
            <person name="Wilkins M.J."/>
            <person name="Williams K.H."/>
            <person name="Banfield J.F."/>
        </authorList>
    </citation>
    <scope>NUCLEOTIDE SEQUENCE [LARGE SCALE GENOMIC DNA]</scope>
</reference>
<accession>A0A0G0B318</accession>
<sequence>MRLDIGGIGKMNTLIKVYFIFLLIGIIQLNVFCEDLYLTPEICAEDVIKKFEKNGAYKNQIYNEIKYKLDDNNLIFIDKDNKEIIISINSICYSYDKHTDGTVEIITNKSLDLFNLRGREKIRVGINKLKAYSLEYLNGNRYYLCSVTTSSLVGWYLIIPNKKIYFFSNLSDNVKMFYIHTDEYNKPKIVFTQIHKSGLDIFSLPYVDISYYLEFYVITNDNIVREDPVLWIWDKYILKPYGTADCPIKK</sequence>
<keyword evidence="1" id="KW-1133">Transmembrane helix</keyword>
<organism evidence="2 3">
    <name type="scientific">candidate division WS6 bacterium GW2011_GWE1_34_7</name>
    <dbReference type="NCBI Taxonomy" id="1619093"/>
    <lineage>
        <taxon>Bacteria</taxon>
        <taxon>Candidatus Dojkabacteria</taxon>
    </lineage>
</organism>
<dbReference type="EMBL" id="LBPV01000065">
    <property type="protein sequence ID" value="KKP63778.1"/>
    <property type="molecule type" value="Genomic_DNA"/>
</dbReference>